<evidence type="ECO:0000313" key="2">
    <source>
        <dbReference type="Proteomes" id="UP000198280"/>
    </source>
</evidence>
<gene>
    <name evidence="1" type="ORF">SAMN05216252_13163</name>
</gene>
<sequence>MARWGLFAEETVGSGDARRWEYELLGHADGTREEALRKLEETALAYRPSKPFTVRRSWLYRSGEGFVQVNEGVTTTYICRFTVAELVRDSKDPKVAAMAEPWDRVPEGF</sequence>
<dbReference type="Proteomes" id="UP000198280">
    <property type="component" value="Unassembled WGS sequence"/>
</dbReference>
<evidence type="ECO:0000313" key="1">
    <source>
        <dbReference type="EMBL" id="SNT50013.1"/>
    </source>
</evidence>
<organism evidence="1 2">
    <name type="scientific">Actinacidiphila glaucinigra</name>
    <dbReference type="NCBI Taxonomy" id="235986"/>
    <lineage>
        <taxon>Bacteria</taxon>
        <taxon>Bacillati</taxon>
        <taxon>Actinomycetota</taxon>
        <taxon>Actinomycetes</taxon>
        <taxon>Kitasatosporales</taxon>
        <taxon>Streptomycetaceae</taxon>
        <taxon>Actinacidiphila</taxon>
    </lineage>
</organism>
<dbReference type="OrthoDB" id="4552079at2"/>
<reference evidence="1 2" key="1">
    <citation type="submission" date="2017-06" db="EMBL/GenBank/DDBJ databases">
        <authorList>
            <person name="Kim H.J."/>
            <person name="Triplett B.A."/>
        </authorList>
    </citation>
    <scope>NUCLEOTIDE SEQUENCE [LARGE SCALE GENOMIC DNA]</scope>
    <source>
        <strain evidence="1 2">CGMCC 4.1858</strain>
    </source>
</reference>
<accession>A0A239N6B1</accession>
<name>A0A239N6B1_9ACTN</name>
<proteinExistence type="predicted"/>
<keyword evidence="2" id="KW-1185">Reference proteome</keyword>
<dbReference type="AlphaFoldDB" id="A0A239N6B1"/>
<dbReference type="EMBL" id="FZOF01000031">
    <property type="protein sequence ID" value="SNT50013.1"/>
    <property type="molecule type" value="Genomic_DNA"/>
</dbReference>
<dbReference type="RefSeq" id="WP_089228373.1">
    <property type="nucleotide sequence ID" value="NZ_FZOF01000031.1"/>
</dbReference>
<protein>
    <submittedName>
        <fullName evidence="1">Uncharacterized protein</fullName>
    </submittedName>
</protein>